<dbReference type="AlphaFoldDB" id="A0A2G2YUD6"/>
<dbReference type="STRING" id="4072.A0A2G2YUD6"/>
<dbReference type="PROSITE" id="PS50103">
    <property type="entry name" value="ZF_C3H1"/>
    <property type="match status" value="2"/>
</dbReference>
<sequence>MKAHGKPYKLTVFGANEGMECEYRHSEITRLNPRDCWFWLDGGCLNPTCAFRHPPLDSHADTSSELAPRPNKSAVPVNKTNAPCYFYFNTYCKKGERCLYLHGPDDGTTAWKSSKIASGVPDGPTAEKKISAGSETGPSAVEKHPDSSETGPKAAAHEYIKSKVDLHLMTNNVGALSASHETSGSPSEEATAFGLDSLVPAEGFIQGGSDLSPNHSSDEEVDDLVEREEWLESSPGFDVLVDDRVEGLGHEEDHNYMLHHDMEDRELDERFAGYDFENNLEYDPAYPDLRIATEEELDDSYYNIENHEINEYVREITIPAHGRQSVVSRKRELRRELAFCGRGNVDLRDTLKRRRVNESDPSNHSFRRLALSRSSAREQDRDKHRPQGLPWMPQRLASKVERNSSFSPHFLDRTLPDTANRLRRLRQSQGSSYRQQHFKDRRRGRPRLFANEPPRRMATRKRMTEVPKMFSAPKTLAQIREEKQRGREDGNSFEGTGPSGGSEREDFSGPKPLSEILKDKRRLGSVVSVGN</sequence>
<comment type="caution">
    <text evidence="4">The sequence shown here is derived from an EMBL/GenBank/DDBJ whole genome shotgun (WGS) entry which is preliminary data.</text>
</comment>
<gene>
    <name evidence="4" type="ORF">T459_24141</name>
</gene>
<feature type="zinc finger region" description="C3H1-type" evidence="1">
    <location>
        <begin position="78"/>
        <end position="105"/>
    </location>
</feature>
<evidence type="ECO:0000256" key="1">
    <source>
        <dbReference type="PROSITE-ProRule" id="PRU00723"/>
    </source>
</evidence>
<keyword evidence="1" id="KW-0479">Metal-binding</keyword>
<evidence type="ECO:0000313" key="4">
    <source>
        <dbReference type="EMBL" id="PHT73356.1"/>
    </source>
</evidence>
<feature type="domain" description="C3H1-type" evidence="3">
    <location>
        <begin position="78"/>
        <end position="105"/>
    </location>
</feature>
<organism evidence="4 5">
    <name type="scientific">Capsicum annuum</name>
    <name type="common">Capsicum pepper</name>
    <dbReference type="NCBI Taxonomy" id="4072"/>
    <lineage>
        <taxon>Eukaryota</taxon>
        <taxon>Viridiplantae</taxon>
        <taxon>Streptophyta</taxon>
        <taxon>Embryophyta</taxon>
        <taxon>Tracheophyta</taxon>
        <taxon>Spermatophyta</taxon>
        <taxon>Magnoliopsida</taxon>
        <taxon>eudicotyledons</taxon>
        <taxon>Gunneridae</taxon>
        <taxon>Pentapetalae</taxon>
        <taxon>asterids</taxon>
        <taxon>lamiids</taxon>
        <taxon>Solanales</taxon>
        <taxon>Solanaceae</taxon>
        <taxon>Solanoideae</taxon>
        <taxon>Capsiceae</taxon>
        <taxon>Capsicum</taxon>
    </lineage>
</organism>
<dbReference type="Pfam" id="PF14608">
    <property type="entry name" value="zf-CCCH_2"/>
    <property type="match status" value="2"/>
</dbReference>
<dbReference type="Proteomes" id="UP000222542">
    <property type="component" value="Unassembled WGS sequence"/>
</dbReference>
<feature type="region of interest" description="Disordered" evidence="2">
    <location>
        <begin position="204"/>
        <end position="225"/>
    </location>
</feature>
<feature type="compositionally biased region" description="Basic and acidic residues" evidence="2">
    <location>
        <begin position="479"/>
        <end position="490"/>
    </location>
</feature>
<feature type="domain" description="C3H1-type" evidence="3">
    <location>
        <begin position="30"/>
        <end position="56"/>
    </location>
</feature>
<keyword evidence="1" id="KW-0862">Zinc</keyword>
<evidence type="ECO:0000259" key="3">
    <source>
        <dbReference type="PROSITE" id="PS50103"/>
    </source>
</evidence>
<feature type="zinc finger region" description="C3H1-type" evidence="1">
    <location>
        <begin position="30"/>
        <end position="56"/>
    </location>
</feature>
<feature type="region of interest" description="Disordered" evidence="2">
    <location>
        <begin position="425"/>
        <end position="451"/>
    </location>
</feature>
<evidence type="ECO:0000256" key="2">
    <source>
        <dbReference type="SAM" id="MobiDB-lite"/>
    </source>
</evidence>
<keyword evidence="5" id="KW-1185">Reference proteome</keyword>
<accession>A0A2G2YUD6</accession>
<keyword evidence="1" id="KW-0863">Zinc-finger</keyword>
<dbReference type="EMBL" id="AYRZ02000009">
    <property type="protein sequence ID" value="PHT73356.1"/>
    <property type="molecule type" value="Genomic_DNA"/>
</dbReference>
<dbReference type="SMART" id="SM00356">
    <property type="entry name" value="ZnF_C3H1"/>
    <property type="match status" value="2"/>
</dbReference>
<feature type="region of interest" description="Disordered" evidence="2">
    <location>
        <begin position="354"/>
        <end position="394"/>
    </location>
</feature>
<protein>
    <recommendedName>
        <fullName evidence="3">C3H1-type domain-containing protein</fullName>
    </recommendedName>
</protein>
<dbReference type="GO" id="GO:0003729">
    <property type="term" value="F:mRNA binding"/>
    <property type="evidence" value="ECO:0000318"/>
    <property type="project" value="GO_Central"/>
</dbReference>
<evidence type="ECO:0000313" key="5">
    <source>
        <dbReference type="Proteomes" id="UP000222542"/>
    </source>
</evidence>
<dbReference type="PANTHER" id="PTHR15725">
    <property type="entry name" value="ZN-FINGER, C-X8-C-X5-C-X3-H TYPE-CONTAINING"/>
    <property type="match status" value="1"/>
</dbReference>
<feature type="region of interest" description="Disordered" evidence="2">
    <location>
        <begin position="113"/>
        <end position="154"/>
    </location>
</feature>
<dbReference type="Gramene" id="PHT73356">
    <property type="protein sequence ID" value="PHT73356"/>
    <property type="gene ID" value="T459_24141"/>
</dbReference>
<dbReference type="PANTHER" id="PTHR15725:SF0">
    <property type="entry name" value="ZINC FINGER CCCH DOMAIN-CONTAINING PROTEIN 32-LIKE"/>
    <property type="match status" value="1"/>
</dbReference>
<feature type="region of interest" description="Disordered" evidence="2">
    <location>
        <begin position="473"/>
        <end position="531"/>
    </location>
</feature>
<dbReference type="OMA" id="HFKDRRR"/>
<dbReference type="Gene3D" id="3.30.1370.210">
    <property type="match status" value="1"/>
</dbReference>
<reference evidence="4 5" key="1">
    <citation type="journal article" date="2014" name="Nat. Genet.">
        <title>Genome sequence of the hot pepper provides insights into the evolution of pungency in Capsicum species.</title>
        <authorList>
            <person name="Kim S."/>
            <person name="Park M."/>
            <person name="Yeom S.I."/>
            <person name="Kim Y.M."/>
            <person name="Lee J.M."/>
            <person name="Lee H.A."/>
            <person name="Seo E."/>
            <person name="Choi J."/>
            <person name="Cheong K."/>
            <person name="Kim K.T."/>
            <person name="Jung K."/>
            <person name="Lee G.W."/>
            <person name="Oh S.K."/>
            <person name="Bae C."/>
            <person name="Kim S.B."/>
            <person name="Lee H.Y."/>
            <person name="Kim S.Y."/>
            <person name="Kim M.S."/>
            <person name="Kang B.C."/>
            <person name="Jo Y.D."/>
            <person name="Yang H.B."/>
            <person name="Jeong H.J."/>
            <person name="Kang W.H."/>
            <person name="Kwon J.K."/>
            <person name="Shin C."/>
            <person name="Lim J.Y."/>
            <person name="Park J.H."/>
            <person name="Huh J.H."/>
            <person name="Kim J.S."/>
            <person name="Kim B.D."/>
            <person name="Cohen O."/>
            <person name="Paran I."/>
            <person name="Suh M.C."/>
            <person name="Lee S.B."/>
            <person name="Kim Y.K."/>
            <person name="Shin Y."/>
            <person name="Noh S.J."/>
            <person name="Park J."/>
            <person name="Seo Y.S."/>
            <person name="Kwon S.Y."/>
            <person name="Kim H.A."/>
            <person name="Park J.M."/>
            <person name="Kim H.J."/>
            <person name="Choi S.B."/>
            <person name="Bosland P.W."/>
            <person name="Reeves G."/>
            <person name="Jo S.H."/>
            <person name="Lee B.W."/>
            <person name="Cho H.T."/>
            <person name="Choi H.S."/>
            <person name="Lee M.S."/>
            <person name="Yu Y."/>
            <person name="Do Choi Y."/>
            <person name="Park B.S."/>
            <person name="van Deynze A."/>
            <person name="Ashrafi H."/>
            <person name="Hill T."/>
            <person name="Kim W.T."/>
            <person name="Pai H.S."/>
            <person name="Ahn H.K."/>
            <person name="Yeam I."/>
            <person name="Giovannoni J.J."/>
            <person name="Rose J.K."/>
            <person name="Sorensen I."/>
            <person name="Lee S.J."/>
            <person name="Kim R.W."/>
            <person name="Choi I.Y."/>
            <person name="Choi B.S."/>
            <person name="Lim J.S."/>
            <person name="Lee Y.H."/>
            <person name="Choi D."/>
        </authorList>
    </citation>
    <scope>NUCLEOTIDE SEQUENCE [LARGE SCALE GENOMIC DNA]</scope>
    <source>
        <strain evidence="5">cv. CM334</strain>
    </source>
</reference>
<proteinExistence type="predicted"/>
<dbReference type="InterPro" id="IPR000571">
    <property type="entry name" value="Znf_CCCH"/>
</dbReference>
<dbReference type="GO" id="GO:0008270">
    <property type="term" value="F:zinc ion binding"/>
    <property type="evidence" value="ECO:0007669"/>
    <property type="project" value="UniProtKB-KW"/>
</dbReference>
<name>A0A2G2YUD6_CAPAN</name>
<feature type="compositionally biased region" description="Basic and acidic residues" evidence="2">
    <location>
        <begin position="375"/>
        <end position="385"/>
    </location>
</feature>
<reference evidence="4 5" key="2">
    <citation type="journal article" date="2017" name="Genome Biol.">
        <title>New reference genome sequences of hot pepper reveal the massive evolution of plant disease-resistance genes by retroduplication.</title>
        <authorList>
            <person name="Kim S."/>
            <person name="Park J."/>
            <person name="Yeom S.I."/>
            <person name="Kim Y.M."/>
            <person name="Seo E."/>
            <person name="Kim K.T."/>
            <person name="Kim M.S."/>
            <person name="Lee J.M."/>
            <person name="Cheong K."/>
            <person name="Shin H.S."/>
            <person name="Kim S.B."/>
            <person name="Han K."/>
            <person name="Lee J."/>
            <person name="Park M."/>
            <person name="Lee H.A."/>
            <person name="Lee H.Y."/>
            <person name="Lee Y."/>
            <person name="Oh S."/>
            <person name="Lee J.H."/>
            <person name="Choi E."/>
            <person name="Choi E."/>
            <person name="Lee S.E."/>
            <person name="Jeon J."/>
            <person name="Kim H."/>
            <person name="Choi G."/>
            <person name="Song H."/>
            <person name="Lee J."/>
            <person name="Lee S.C."/>
            <person name="Kwon J.K."/>
            <person name="Lee H.Y."/>
            <person name="Koo N."/>
            <person name="Hong Y."/>
            <person name="Kim R.W."/>
            <person name="Kang W.H."/>
            <person name="Huh J.H."/>
            <person name="Kang B.C."/>
            <person name="Yang T.J."/>
            <person name="Lee Y.H."/>
            <person name="Bennetzen J.L."/>
            <person name="Choi D."/>
        </authorList>
    </citation>
    <scope>NUCLEOTIDE SEQUENCE [LARGE SCALE GENOMIC DNA]</scope>
    <source>
        <strain evidence="5">cv. CM334</strain>
    </source>
</reference>